<organism evidence="1 2">
    <name type="scientific">Pisolithus tinctorius Marx 270</name>
    <dbReference type="NCBI Taxonomy" id="870435"/>
    <lineage>
        <taxon>Eukaryota</taxon>
        <taxon>Fungi</taxon>
        <taxon>Dikarya</taxon>
        <taxon>Basidiomycota</taxon>
        <taxon>Agaricomycotina</taxon>
        <taxon>Agaricomycetes</taxon>
        <taxon>Agaricomycetidae</taxon>
        <taxon>Boletales</taxon>
        <taxon>Sclerodermatineae</taxon>
        <taxon>Pisolithaceae</taxon>
        <taxon>Pisolithus</taxon>
    </lineage>
</organism>
<accession>A0A0C3PJH5</accession>
<dbReference type="Proteomes" id="UP000054217">
    <property type="component" value="Unassembled WGS sequence"/>
</dbReference>
<sequence length="109" mass="11951">MLSGKTLSAQMVKSRMELLQHQADNVGVSMLCRPFGGRPDMSWDDAQGILNSIGRQLDAQKKTAPDRIIHRRIALVGVFPGHSNCRSAFTSLTRAILELCRGEEGSSLI</sequence>
<evidence type="ECO:0000313" key="1">
    <source>
        <dbReference type="EMBL" id="KIO14315.1"/>
    </source>
</evidence>
<reference evidence="2" key="2">
    <citation type="submission" date="2015-01" db="EMBL/GenBank/DDBJ databases">
        <title>Evolutionary Origins and Diversification of the Mycorrhizal Mutualists.</title>
        <authorList>
            <consortium name="DOE Joint Genome Institute"/>
            <consortium name="Mycorrhizal Genomics Consortium"/>
            <person name="Kohler A."/>
            <person name="Kuo A."/>
            <person name="Nagy L.G."/>
            <person name="Floudas D."/>
            <person name="Copeland A."/>
            <person name="Barry K.W."/>
            <person name="Cichocki N."/>
            <person name="Veneault-Fourrey C."/>
            <person name="LaButti K."/>
            <person name="Lindquist E.A."/>
            <person name="Lipzen A."/>
            <person name="Lundell T."/>
            <person name="Morin E."/>
            <person name="Murat C."/>
            <person name="Riley R."/>
            <person name="Ohm R."/>
            <person name="Sun H."/>
            <person name="Tunlid A."/>
            <person name="Henrissat B."/>
            <person name="Grigoriev I.V."/>
            <person name="Hibbett D.S."/>
            <person name="Martin F."/>
        </authorList>
    </citation>
    <scope>NUCLEOTIDE SEQUENCE [LARGE SCALE GENOMIC DNA]</scope>
    <source>
        <strain evidence="2">Marx 270</strain>
    </source>
</reference>
<protein>
    <submittedName>
        <fullName evidence="1">Uncharacterized protein</fullName>
    </submittedName>
</protein>
<dbReference type="EMBL" id="KN831945">
    <property type="protein sequence ID" value="KIO14315.1"/>
    <property type="molecule type" value="Genomic_DNA"/>
</dbReference>
<dbReference type="OrthoDB" id="10309831at2759"/>
<keyword evidence="2" id="KW-1185">Reference proteome</keyword>
<dbReference type="HOGENOM" id="CLU_2185044_0_0_1"/>
<dbReference type="InParanoid" id="A0A0C3PJH5"/>
<name>A0A0C3PJH5_PISTI</name>
<gene>
    <name evidence="1" type="ORF">M404DRAFT_473735</name>
</gene>
<reference evidence="1 2" key="1">
    <citation type="submission" date="2014-04" db="EMBL/GenBank/DDBJ databases">
        <authorList>
            <consortium name="DOE Joint Genome Institute"/>
            <person name="Kuo A."/>
            <person name="Kohler A."/>
            <person name="Costa M.D."/>
            <person name="Nagy L.G."/>
            <person name="Floudas D."/>
            <person name="Copeland A."/>
            <person name="Barry K.W."/>
            <person name="Cichocki N."/>
            <person name="Veneault-Fourrey C."/>
            <person name="LaButti K."/>
            <person name="Lindquist E.A."/>
            <person name="Lipzen A."/>
            <person name="Lundell T."/>
            <person name="Morin E."/>
            <person name="Murat C."/>
            <person name="Sun H."/>
            <person name="Tunlid A."/>
            <person name="Henrissat B."/>
            <person name="Grigoriev I.V."/>
            <person name="Hibbett D.S."/>
            <person name="Martin F."/>
            <person name="Nordberg H.P."/>
            <person name="Cantor M.N."/>
            <person name="Hua S.X."/>
        </authorList>
    </citation>
    <scope>NUCLEOTIDE SEQUENCE [LARGE SCALE GENOMIC DNA]</scope>
    <source>
        <strain evidence="1 2">Marx 270</strain>
    </source>
</reference>
<proteinExistence type="predicted"/>
<dbReference type="AlphaFoldDB" id="A0A0C3PJH5"/>
<evidence type="ECO:0000313" key="2">
    <source>
        <dbReference type="Proteomes" id="UP000054217"/>
    </source>
</evidence>